<protein>
    <submittedName>
        <fullName evidence="1">Uncharacterized protein</fullName>
    </submittedName>
</protein>
<proteinExistence type="predicted"/>
<dbReference type="EMBL" id="DPMF01000203">
    <property type="protein sequence ID" value="HCV81079.1"/>
    <property type="molecule type" value="Genomic_DNA"/>
</dbReference>
<organism evidence="1 2">
    <name type="scientific">Zunongwangia profunda</name>
    <dbReference type="NCBI Taxonomy" id="398743"/>
    <lineage>
        <taxon>Bacteria</taxon>
        <taxon>Pseudomonadati</taxon>
        <taxon>Bacteroidota</taxon>
        <taxon>Flavobacteriia</taxon>
        <taxon>Flavobacteriales</taxon>
        <taxon>Flavobacteriaceae</taxon>
        <taxon>Zunongwangia</taxon>
    </lineage>
</organism>
<comment type="caution">
    <text evidence="1">The sequence shown here is derived from an EMBL/GenBank/DDBJ whole genome shotgun (WGS) entry which is preliminary data.</text>
</comment>
<evidence type="ECO:0000313" key="2">
    <source>
        <dbReference type="Proteomes" id="UP000264330"/>
    </source>
</evidence>
<accession>A0A3D5IYW6</accession>
<evidence type="ECO:0000313" key="1">
    <source>
        <dbReference type="EMBL" id="HCV81079.1"/>
    </source>
</evidence>
<dbReference type="AlphaFoldDB" id="A0A3D5IYW6"/>
<sequence length="59" mass="6844">MEEPMCPRLTVLLDNHKLVYKLFLIRSKNQKDRSVAIKVGVRWSLVKMNTGGQSLWSLD</sequence>
<gene>
    <name evidence="1" type="ORF">DGQ38_08530</name>
</gene>
<reference evidence="1 2" key="1">
    <citation type="journal article" date="2018" name="Nat. Biotechnol.">
        <title>A standardized bacterial taxonomy based on genome phylogeny substantially revises the tree of life.</title>
        <authorList>
            <person name="Parks D.H."/>
            <person name="Chuvochina M."/>
            <person name="Waite D.W."/>
            <person name="Rinke C."/>
            <person name="Skarshewski A."/>
            <person name="Chaumeil P.A."/>
            <person name="Hugenholtz P."/>
        </authorList>
    </citation>
    <scope>NUCLEOTIDE SEQUENCE [LARGE SCALE GENOMIC DNA]</scope>
    <source>
        <strain evidence="1">UBA9359</strain>
    </source>
</reference>
<dbReference type="Proteomes" id="UP000264330">
    <property type="component" value="Unassembled WGS sequence"/>
</dbReference>
<name>A0A3D5IYW6_9FLAO</name>